<proteinExistence type="predicted"/>
<protein>
    <submittedName>
        <fullName evidence="1">Uncharacterized protein</fullName>
    </submittedName>
</protein>
<dbReference type="Proteomes" id="UP001054252">
    <property type="component" value="Unassembled WGS sequence"/>
</dbReference>
<sequence length="41" mass="4949">MLLRIKWVNISSSIPILWHLNHWTPSADKEEQMSVFRKEIN</sequence>
<comment type="caution">
    <text evidence="1">The sequence shown here is derived from an EMBL/GenBank/DDBJ whole genome shotgun (WGS) entry which is preliminary data.</text>
</comment>
<keyword evidence="2" id="KW-1185">Reference proteome</keyword>
<name>A0AAV5HW76_9ROSI</name>
<gene>
    <name evidence="1" type="ORF">SLEP1_g3535</name>
</gene>
<accession>A0AAV5HW76</accession>
<evidence type="ECO:0000313" key="2">
    <source>
        <dbReference type="Proteomes" id="UP001054252"/>
    </source>
</evidence>
<organism evidence="1 2">
    <name type="scientific">Rubroshorea leprosula</name>
    <dbReference type="NCBI Taxonomy" id="152421"/>
    <lineage>
        <taxon>Eukaryota</taxon>
        <taxon>Viridiplantae</taxon>
        <taxon>Streptophyta</taxon>
        <taxon>Embryophyta</taxon>
        <taxon>Tracheophyta</taxon>
        <taxon>Spermatophyta</taxon>
        <taxon>Magnoliopsida</taxon>
        <taxon>eudicotyledons</taxon>
        <taxon>Gunneridae</taxon>
        <taxon>Pentapetalae</taxon>
        <taxon>rosids</taxon>
        <taxon>malvids</taxon>
        <taxon>Malvales</taxon>
        <taxon>Dipterocarpaceae</taxon>
        <taxon>Rubroshorea</taxon>
    </lineage>
</organism>
<evidence type="ECO:0000313" key="1">
    <source>
        <dbReference type="EMBL" id="GKU89394.1"/>
    </source>
</evidence>
<dbReference type="AlphaFoldDB" id="A0AAV5HW76"/>
<reference evidence="1 2" key="1">
    <citation type="journal article" date="2021" name="Commun. Biol.">
        <title>The genome of Shorea leprosula (Dipterocarpaceae) highlights the ecological relevance of drought in aseasonal tropical rainforests.</title>
        <authorList>
            <person name="Ng K.K.S."/>
            <person name="Kobayashi M.J."/>
            <person name="Fawcett J.A."/>
            <person name="Hatakeyama M."/>
            <person name="Paape T."/>
            <person name="Ng C.H."/>
            <person name="Ang C.C."/>
            <person name="Tnah L.H."/>
            <person name="Lee C.T."/>
            <person name="Nishiyama T."/>
            <person name="Sese J."/>
            <person name="O'Brien M.J."/>
            <person name="Copetti D."/>
            <person name="Mohd Noor M.I."/>
            <person name="Ong R.C."/>
            <person name="Putra M."/>
            <person name="Sireger I.Z."/>
            <person name="Indrioko S."/>
            <person name="Kosugi Y."/>
            <person name="Izuno A."/>
            <person name="Isagi Y."/>
            <person name="Lee S.L."/>
            <person name="Shimizu K.K."/>
        </authorList>
    </citation>
    <scope>NUCLEOTIDE SEQUENCE [LARGE SCALE GENOMIC DNA]</scope>
    <source>
        <strain evidence="1">214</strain>
    </source>
</reference>
<dbReference type="EMBL" id="BPVZ01000003">
    <property type="protein sequence ID" value="GKU89394.1"/>
    <property type="molecule type" value="Genomic_DNA"/>
</dbReference>